<gene>
    <name evidence="11" type="ORF">EDC56_2368</name>
</gene>
<dbReference type="EMBL" id="RKHR01000004">
    <property type="protein sequence ID" value="ROS01919.1"/>
    <property type="molecule type" value="Genomic_DNA"/>
</dbReference>
<dbReference type="Pfam" id="PF00155">
    <property type="entry name" value="Aminotran_1_2"/>
    <property type="match status" value="1"/>
</dbReference>
<evidence type="ECO:0000313" key="11">
    <source>
        <dbReference type="EMBL" id="ROS01919.1"/>
    </source>
</evidence>
<keyword evidence="6" id="KW-0663">Pyridoxal phosphate</keyword>
<dbReference type="GO" id="GO:0030170">
    <property type="term" value="F:pyridoxal phosphate binding"/>
    <property type="evidence" value="ECO:0007669"/>
    <property type="project" value="InterPro"/>
</dbReference>
<reference evidence="11 12" key="1">
    <citation type="submission" date="2018-11" db="EMBL/GenBank/DDBJ databases">
        <title>Genomic Encyclopedia of Type Strains, Phase IV (KMG-IV): sequencing the most valuable type-strain genomes for metagenomic binning, comparative biology and taxonomic classification.</title>
        <authorList>
            <person name="Goeker M."/>
        </authorList>
    </citation>
    <scope>NUCLEOTIDE SEQUENCE [LARGE SCALE GENOMIC DNA]</scope>
    <source>
        <strain evidence="11 12">DSM 100316</strain>
    </source>
</reference>
<keyword evidence="5" id="KW-0169">Cobalamin biosynthesis</keyword>
<comment type="caution">
    <text evidence="11">The sequence shown here is derived from an EMBL/GenBank/DDBJ whole genome shotgun (WGS) entry which is preliminary data.</text>
</comment>
<comment type="cofactor">
    <cofactor evidence="1">
        <name>pyridoxal 5'-phosphate</name>
        <dbReference type="ChEBI" id="CHEBI:597326"/>
    </cofactor>
</comment>
<evidence type="ECO:0000256" key="1">
    <source>
        <dbReference type="ARBA" id="ARBA00001933"/>
    </source>
</evidence>
<feature type="domain" description="Aminotransferase class I/classII large" evidence="10">
    <location>
        <begin position="53"/>
        <end position="306"/>
    </location>
</feature>
<dbReference type="InterPro" id="IPR005860">
    <property type="entry name" value="CobD"/>
</dbReference>
<comment type="function">
    <text evidence="2">Decarboxylates L-threonine-O-3-phosphate to yield (R)-1-amino-2-propanol O-2-phosphate, the precursor for the linkage between the nucleotide loop and the corrin ring in cobalamin.</text>
</comment>
<evidence type="ECO:0000256" key="7">
    <source>
        <dbReference type="ARBA" id="ARBA00023239"/>
    </source>
</evidence>
<dbReference type="InterPro" id="IPR004839">
    <property type="entry name" value="Aminotransferase_I/II_large"/>
</dbReference>
<evidence type="ECO:0000256" key="8">
    <source>
        <dbReference type="ARBA" id="ARBA00029996"/>
    </source>
</evidence>
<keyword evidence="12" id="KW-1185">Reference proteome</keyword>
<dbReference type="Gene3D" id="3.90.1150.10">
    <property type="entry name" value="Aspartate Aminotransferase, domain 1"/>
    <property type="match status" value="1"/>
</dbReference>
<dbReference type="InterPro" id="IPR015424">
    <property type="entry name" value="PyrdxlP-dep_Trfase"/>
</dbReference>
<evidence type="ECO:0000256" key="2">
    <source>
        <dbReference type="ARBA" id="ARBA00003444"/>
    </source>
</evidence>
<comment type="pathway">
    <text evidence="3">Cofactor biosynthesis; adenosylcobalamin biosynthesis.</text>
</comment>
<dbReference type="CDD" id="cd00609">
    <property type="entry name" value="AAT_like"/>
    <property type="match status" value="1"/>
</dbReference>
<dbReference type="PANTHER" id="PTHR42885:SF1">
    <property type="entry name" value="THREONINE-PHOSPHATE DECARBOXYLASE"/>
    <property type="match status" value="1"/>
</dbReference>
<dbReference type="InterPro" id="IPR015422">
    <property type="entry name" value="PyrdxlP-dep_Trfase_small"/>
</dbReference>
<comment type="catalytic activity">
    <reaction evidence="9">
        <text>O-phospho-L-threonine + H(+) = (R)-1-aminopropan-2-yl phosphate + CO2</text>
        <dbReference type="Rhea" id="RHEA:11492"/>
        <dbReference type="ChEBI" id="CHEBI:15378"/>
        <dbReference type="ChEBI" id="CHEBI:16526"/>
        <dbReference type="ChEBI" id="CHEBI:58563"/>
        <dbReference type="ChEBI" id="CHEBI:58675"/>
        <dbReference type="EC" id="4.1.1.81"/>
    </reaction>
</comment>
<sequence length="338" mass="37778">MKKLKHGGNLRQMAERYQIDHGQWLDLSTGVNPYHYPIGDIPAVFFQHLPDSQEALLQAARRYYGCQSLLACSGSQQVIQIMPRLIAPIRVALPDSGYQEHAYRWQLAGHTPCWYDGYSPETLEALIVDEGVEVAVIINPNNPTTALISVEKILQWAGVMAERGGLLIVDEAFIDLTPVQSVAPFADRAGLMVLRSVGKFFGLAGIRVGFVLAETALLRRVEQELSPWQVSGPAEYLMIEALSDTPWQHANSQAINESKEMLAALLRQHLVSRIDDGGLFLSCRLEHDAALSLYEKLARRGIAIRWGVYNKRWAFVRFGLIRREDGANFLRLSQALAS</sequence>
<dbReference type="PANTHER" id="PTHR42885">
    <property type="entry name" value="HISTIDINOL-PHOSPHATE AMINOTRANSFERASE-RELATED"/>
    <property type="match status" value="1"/>
</dbReference>
<dbReference type="Gene3D" id="3.40.640.10">
    <property type="entry name" value="Type I PLP-dependent aspartate aminotransferase-like (Major domain)"/>
    <property type="match status" value="1"/>
</dbReference>
<evidence type="ECO:0000256" key="6">
    <source>
        <dbReference type="ARBA" id="ARBA00022898"/>
    </source>
</evidence>
<dbReference type="RefSeq" id="WP_123712670.1">
    <property type="nucleotide sequence ID" value="NZ_RKHR01000004.1"/>
</dbReference>
<protein>
    <recommendedName>
        <fullName evidence="4">threonine-phosphate decarboxylase</fullName>
        <ecNumber evidence="4">4.1.1.81</ecNumber>
    </recommendedName>
    <alternativeName>
        <fullName evidence="8">L-threonine-O-3-phosphate decarboxylase</fullName>
    </alternativeName>
</protein>
<dbReference type="UniPathway" id="UPA00148"/>
<dbReference type="SUPFAM" id="SSF53383">
    <property type="entry name" value="PLP-dependent transferases"/>
    <property type="match status" value="1"/>
</dbReference>
<keyword evidence="7" id="KW-0456">Lyase</keyword>
<evidence type="ECO:0000256" key="5">
    <source>
        <dbReference type="ARBA" id="ARBA00022573"/>
    </source>
</evidence>
<proteinExistence type="predicted"/>
<dbReference type="EC" id="4.1.1.81" evidence="4"/>
<dbReference type="AlphaFoldDB" id="A0A3N2DQN4"/>
<dbReference type="InterPro" id="IPR004838">
    <property type="entry name" value="NHTrfase_class1_PyrdxlP-BS"/>
</dbReference>
<dbReference type="OrthoDB" id="9799304at2"/>
<evidence type="ECO:0000256" key="9">
    <source>
        <dbReference type="ARBA" id="ARBA00048531"/>
    </source>
</evidence>
<name>A0A3N2DQN4_9GAMM</name>
<evidence type="ECO:0000256" key="4">
    <source>
        <dbReference type="ARBA" id="ARBA00012285"/>
    </source>
</evidence>
<dbReference type="GO" id="GO:0048472">
    <property type="term" value="F:threonine-phosphate decarboxylase activity"/>
    <property type="evidence" value="ECO:0007669"/>
    <property type="project" value="UniProtKB-EC"/>
</dbReference>
<evidence type="ECO:0000256" key="3">
    <source>
        <dbReference type="ARBA" id="ARBA00004953"/>
    </source>
</evidence>
<dbReference type="PROSITE" id="PS00105">
    <property type="entry name" value="AA_TRANSFER_CLASS_1"/>
    <property type="match status" value="1"/>
</dbReference>
<evidence type="ECO:0000313" key="12">
    <source>
        <dbReference type="Proteomes" id="UP000275394"/>
    </source>
</evidence>
<organism evidence="11 12">
    <name type="scientific">Sinobacterium caligoides</name>
    <dbReference type="NCBI Taxonomy" id="933926"/>
    <lineage>
        <taxon>Bacteria</taxon>
        <taxon>Pseudomonadati</taxon>
        <taxon>Pseudomonadota</taxon>
        <taxon>Gammaproteobacteria</taxon>
        <taxon>Cellvibrionales</taxon>
        <taxon>Spongiibacteraceae</taxon>
        <taxon>Sinobacterium</taxon>
    </lineage>
</organism>
<evidence type="ECO:0000259" key="10">
    <source>
        <dbReference type="Pfam" id="PF00155"/>
    </source>
</evidence>
<accession>A0A3N2DQN4</accession>
<dbReference type="GO" id="GO:0009236">
    <property type="term" value="P:cobalamin biosynthetic process"/>
    <property type="evidence" value="ECO:0007669"/>
    <property type="project" value="UniProtKB-UniPathway"/>
</dbReference>
<dbReference type="InterPro" id="IPR015421">
    <property type="entry name" value="PyrdxlP-dep_Trfase_major"/>
</dbReference>
<dbReference type="NCBIfam" id="TIGR01140">
    <property type="entry name" value="L_thr_O3P_dcar"/>
    <property type="match status" value="1"/>
</dbReference>
<dbReference type="Proteomes" id="UP000275394">
    <property type="component" value="Unassembled WGS sequence"/>
</dbReference>